<dbReference type="SUPFAM" id="SSF52087">
    <property type="entry name" value="CRAL/TRIO domain"/>
    <property type="match status" value="1"/>
</dbReference>
<dbReference type="CDD" id="cd00170">
    <property type="entry name" value="SEC14"/>
    <property type="match status" value="1"/>
</dbReference>
<dbReference type="InterPro" id="IPR036273">
    <property type="entry name" value="CRAL/TRIO_N_dom_sf"/>
</dbReference>
<gene>
    <name evidence="3" type="ORF">BEMITA_LOCUS9750</name>
</gene>
<evidence type="ECO:0000313" key="4">
    <source>
        <dbReference type="Proteomes" id="UP001152759"/>
    </source>
</evidence>
<dbReference type="Gene3D" id="1.20.5.1200">
    <property type="entry name" value="Alpha-tocopherol transfer"/>
    <property type="match status" value="1"/>
</dbReference>
<dbReference type="InterPro" id="IPR001251">
    <property type="entry name" value="CRAL-TRIO_dom"/>
</dbReference>
<evidence type="ECO:0000259" key="2">
    <source>
        <dbReference type="PROSITE" id="PS50191"/>
    </source>
</evidence>
<feature type="compositionally biased region" description="Polar residues" evidence="1">
    <location>
        <begin position="310"/>
        <end position="327"/>
    </location>
</feature>
<evidence type="ECO:0000256" key="1">
    <source>
        <dbReference type="SAM" id="MobiDB-lite"/>
    </source>
</evidence>
<dbReference type="PANTHER" id="PTHR10174">
    <property type="entry name" value="ALPHA-TOCOPHEROL TRANSFER PROTEIN-RELATED"/>
    <property type="match status" value="1"/>
</dbReference>
<dbReference type="PRINTS" id="PR00180">
    <property type="entry name" value="CRETINALDHBP"/>
</dbReference>
<protein>
    <recommendedName>
        <fullName evidence="2">CRAL-TRIO domain-containing protein</fullName>
    </recommendedName>
</protein>
<sequence length="327" mass="37749">MGSSGGSGEDLCVHLGDYVLRFEDEPEYEEVYRERALTELRETPELRQQSLQELRQLMQTEPDLYVPLDDESLQLAFLRSCKFYPQNAFERMKQLYRLKTKHPKYFSNLVPSENKNVFSNNLLTVYPNRDQHGRRILLAQLGGKWKPKDVSLVEIMRGIMIIIEAAILEPRTQISGASLMVDVEGLTLQHIWQFTPGFAKMALDWVQDCLPARIKAIHIVNQPYIFNMLFSVFKPFIGEKLRNRIHFHGSDRSSILSHVDAKCLPVQYGGLCDIDLDKGLELWALLSKYEWLYQQTTSYGYKPRDKKGKANSTNNNITAESQVIKTN</sequence>
<dbReference type="Gene3D" id="1.10.8.20">
    <property type="entry name" value="N-terminal domain of phosphatidylinositol transfer protein sec14p"/>
    <property type="match status" value="1"/>
</dbReference>
<dbReference type="SMART" id="SM00516">
    <property type="entry name" value="SEC14"/>
    <property type="match status" value="1"/>
</dbReference>
<feature type="region of interest" description="Disordered" evidence="1">
    <location>
        <begin position="303"/>
        <end position="327"/>
    </location>
</feature>
<dbReference type="KEGG" id="btab:109030935"/>
<evidence type="ECO:0000313" key="3">
    <source>
        <dbReference type="EMBL" id="CAH0391100.1"/>
    </source>
</evidence>
<dbReference type="PANTHER" id="PTHR10174:SF220">
    <property type="entry name" value="LD41874P"/>
    <property type="match status" value="1"/>
</dbReference>
<feature type="domain" description="CRAL-TRIO" evidence="2">
    <location>
        <begin position="110"/>
        <end position="276"/>
    </location>
</feature>
<dbReference type="GO" id="GO:1902936">
    <property type="term" value="F:phosphatidylinositol bisphosphate binding"/>
    <property type="evidence" value="ECO:0007669"/>
    <property type="project" value="TreeGrafter"/>
</dbReference>
<proteinExistence type="predicted"/>
<reference evidence="3" key="1">
    <citation type="submission" date="2021-12" db="EMBL/GenBank/DDBJ databases">
        <authorList>
            <person name="King R."/>
        </authorList>
    </citation>
    <scope>NUCLEOTIDE SEQUENCE</scope>
</reference>
<dbReference type="PROSITE" id="PS50191">
    <property type="entry name" value="CRAL_TRIO"/>
    <property type="match status" value="1"/>
</dbReference>
<name>A0A9P0AI02_BEMTA</name>
<accession>A0A9P0AI02</accession>
<dbReference type="Gene3D" id="3.40.525.10">
    <property type="entry name" value="CRAL-TRIO lipid binding domain"/>
    <property type="match status" value="1"/>
</dbReference>
<dbReference type="Proteomes" id="UP001152759">
    <property type="component" value="Chromosome 5"/>
</dbReference>
<dbReference type="EMBL" id="OU963866">
    <property type="protein sequence ID" value="CAH0391100.1"/>
    <property type="molecule type" value="Genomic_DNA"/>
</dbReference>
<keyword evidence="4" id="KW-1185">Reference proteome</keyword>
<dbReference type="InterPro" id="IPR036865">
    <property type="entry name" value="CRAL-TRIO_dom_sf"/>
</dbReference>
<dbReference type="Pfam" id="PF00650">
    <property type="entry name" value="CRAL_TRIO"/>
    <property type="match status" value="1"/>
</dbReference>
<dbReference type="GO" id="GO:0016020">
    <property type="term" value="C:membrane"/>
    <property type="evidence" value="ECO:0007669"/>
    <property type="project" value="TreeGrafter"/>
</dbReference>
<dbReference type="AlphaFoldDB" id="A0A9P0AI02"/>
<dbReference type="SUPFAM" id="SSF46938">
    <property type="entry name" value="CRAL/TRIO N-terminal domain"/>
    <property type="match status" value="1"/>
</dbReference>
<organism evidence="3 4">
    <name type="scientific">Bemisia tabaci</name>
    <name type="common">Sweetpotato whitefly</name>
    <name type="synonym">Aleurodes tabaci</name>
    <dbReference type="NCBI Taxonomy" id="7038"/>
    <lineage>
        <taxon>Eukaryota</taxon>
        <taxon>Metazoa</taxon>
        <taxon>Ecdysozoa</taxon>
        <taxon>Arthropoda</taxon>
        <taxon>Hexapoda</taxon>
        <taxon>Insecta</taxon>
        <taxon>Pterygota</taxon>
        <taxon>Neoptera</taxon>
        <taxon>Paraneoptera</taxon>
        <taxon>Hemiptera</taxon>
        <taxon>Sternorrhyncha</taxon>
        <taxon>Aleyrodoidea</taxon>
        <taxon>Aleyrodidae</taxon>
        <taxon>Aleyrodinae</taxon>
        <taxon>Bemisia</taxon>
    </lineage>
</organism>